<evidence type="ECO:0000313" key="3">
    <source>
        <dbReference type="Proteomes" id="UP001165190"/>
    </source>
</evidence>
<dbReference type="OrthoDB" id="959921at2759"/>
<dbReference type="InterPro" id="IPR026960">
    <property type="entry name" value="RVT-Znf"/>
</dbReference>
<dbReference type="Proteomes" id="UP001165190">
    <property type="component" value="Unassembled WGS sequence"/>
</dbReference>
<name>A0A9W7MBW9_HIBTR</name>
<dbReference type="AlphaFoldDB" id="A0A9W7MBW9"/>
<accession>A0A9W7MBW9</accession>
<organism evidence="2 3">
    <name type="scientific">Hibiscus trionum</name>
    <name type="common">Flower of an hour</name>
    <dbReference type="NCBI Taxonomy" id="183268"/>
    <lineage>
        <taxon>Eukaryota</taxon>
        <taxon>Viridiplantae</taxon>
        <taxon>Streptophyta</taxon>
        <taxon>Embryophyta</taxon>
        <taxon>Tracheophyta</taxon>
        <taxon>Spermatophyta</taxon>
        <taxon>Magnoliopsida</taxon>
        <taxon>eudicotyledons</taxon>
        <taxon>Gunneridae</taxon>
        <taxon>Pentapetalae</taxon>
        <taxon>rosids</taxon>
        <taxon>malvids</taxon>
        <taxon>Malvales</taxon>
        <taxon>Malvaceae</taxon>
        <taxon>Malvoideae</taxon>
        <taxon>Hibiscus</taxon>
    </lineage>
</organism>
<proteinExistence type="predicted"/>
<protein>
    <recommendedName>
        <fullName evidence="1">Reverse transcriptase zinc-binding domain-containing protein</fullName>
    </recommendedName>
</protein>
<dbReference type="EMBL" id="BSYR01000026">
    <property type="protein sequence ID" value="GMI95016.1"/>
    <property type="molecule type" value="Genomic_DNA"/>
</dbReference>
<comment type="caution">
    <text evidence="2">The sequence shown here is derived from an EMBL/GenBank/DDBJ whole genome shotgun (WGS) entry which is preliminary data.</text>
</comment>
<dbReference type="Pfam" id="PF13966">
    <property type="entry name" value="zf-RVT"/>
    <property type="match status" value="1"/>
</dbReference>
<reference evidence="2" key="1">
    <citation type="submission" date="2023-05" db="EMBL/GenBank/DDBJ databases">
        <title>Genome and transcriptome analyses reveal genes involved in the formation of fine ridges on petal epidermal cells in Hibiscus trionum.</title>
        <authorList>
            <person name="Koshimizu S."/>
            <person name="Masuda S."/>
            <person name="Ishii T."/>
            <person name="Shirasu K."/>
            <person name="Hoshino A."/>
            <person name="Arita M."/>
        </authorList>
    </citation>
    <scope>NUCLEOTIDE SEQUENCE</scope>
    <source>
        <strain evidence="2">Hamamatsu line</strain>
    </source>
</reference>
<sequence>MSMGWRIGKGQSVSIWNDFWLPSLPSKLLSSTLVPNIHRVADLILQSPRCWNEPLIRSSFDANEANRILQISLSMFPHEDVLVWFGEGSSIYSVRSGYKLLLNPTTSSINGDIFNCLWCIAGPSMIKILVWRFINNFVHTFHNLAIKRVSSDPRCPRCSNGLEDIPHVSRDCFFPLQVWNNLRISWPSGMNYETILGWLLWLFQNYDNIKHILVVTTIWTL</sequence>
<keyword evidence="3" id="KW-1185">Reference proteome</keyword>
<feature type="domain" description="Reverse transcriptase zinc-binding" evidence="1">
    <location>
        <begin position="92"/>
        <end position="179"/>
    </location>
</feature>
<evidence type="ECO:0000259" key="1">
    <source>
        <dbReference type="Pfam" id="PF13966"/>
    </source>
</evidence>
<gene>
    <name evidence="2" type="ORF">HRI_003170900</name>
</gene>
<evidence type="ECO:0000313" key="2">
    <source>
        <dbReference type="EMBL" id="GMI95016.1"/>
    </source>
</evidence>